<dbReference type="InterPro" id="IPR041581">
    <property type="entry name" value="Glyoxalase_6"/>
</dbReference>
<dbReference type="SUPFAM" id="SSF54593">
    <property type="entry name" value="Glyoxalase/Bleomycin resistance protein/Dihydroxybiphenyl dioxygenase"/>
    <property type="match status" value="1"/>
</dbReference>
<keyword evidence="2" id="KW-0223">Dioxygenase</keyword>
<evidence type="ECO:0000259" key="1">
    <source>
        <dbReference type="PROSITE" id="PS51819"/>
    </source>
</evidence>
<comment type="caution">
    <text evidence="2">The sequence shown here is derived from an EMBL/GenBank/DDBJ whole genome shotgun (WGS) entry which is preliminary data.</text>
</comment>
<dbReference type="AlphaFoldDB" id="A0A2T0TMQ1"/>
<evidence type="ECO:0000313" key="2">
    <source>
        <dbReference type="EMBL" id="PRY46927.1"/>
    </source>
</evidence>
<keyword evidence="2" id="KW-0560">Oxidoreductase</keyword>
<sequence>MACRITELVLDCADPDKLADFWCGVLGYQVLDRDPDGIEIGRADQAPEDRITLVLNRVKEPKKQKLRMHVDVNSTDRDQAAELERLLALGAKRVDIGQGGVRWIVLADPEGNEFCLLRRRVTP</sequence>
<dbReference type="GO" id="GO:0051213">
    <property type="term" value="F:dioxygenase activity"/>
    <property type="evidence" value="ECO:0007669"/>
    <property type="project" value="UniProtKB-KW"/>
</dbReference>
<dbReference type="PANTHER" id="PTHR35908">
    <property type="entry name" value="HYPOTHETICAL FUSION PROTEIN"/>
    <property type="match status" value="1"/>
</dbReference>
<dbReference type="InterPro" id="IPR029068">
    <property type="entry name" value="Glyas_Bleomycin-R_OHBP_Dase"/>
</dbReference>
<name>A0A2T0TMQ1_9PSEU</name>
<feature type="domain" description="VOC" evidence="1">
    <location>
        <begin position="4"/>
        <end position="119"/>
    </location>
</feature>
<dbReference type="Gene3D" id="3.10.180.10">
    <property type="entry name" value="2,3-Dihydroxybiphenyl 1,2-Dioxygenase, domain 1"/>
    <property type="match status" value="1"/>
</dbReference>
<accession>A0A2T0TMQ1</accession>
<dbReference type="CDD" id="cd06587">
    <property type="entry name" value="VOC"/>
    <property type="match status" value="1"/>
</dbReference>
<dbReference type="Proteomes" id="UP000239494">
    <property type="component" value="Unassembled WGS sequence"/>
</dbReference>
<organism evidence="2 3">
    <name type="scientific">Umezawaea tangerina</name>
    <dbReference type="NCBI Taxonomy" id="84725"/>
    <lineage>
        <taxon>Bacteria</taxon>
        <taxon>Bacillati</taxon>
        <taxon>Actinomycetota</taxon>
        <taxon>Actinomycetes</taxon>
        <taxon>Pseudonocardiales</taxon>
        <taxon>Pseudonocardiaceae</taxon>
        <taxon>Umezawaea</taxon>
    </lineage>
</organism>
<gene>
    <name evidence="2" type="ORF">CLV43_1011209</name>
</gene>
<protein>
    <submittedName>
        <fullName evidence="2">Glyoxalase/bleomycin resistance protein/dioxygenase superfamily protein</fullName>
    </submittedName>
</protein>
<keyword evidence="3" id="KW-1185">Reference proteome</keyword>
<evidence type="ECO:0000313" key="3">
    <source>
        <dbReference type="Proteomes" id="UP000239494"/>
    </source>
</evidence>
<dbReference type="PANTHER" id="PTHR35908:SF1">
    <property type="entry name" value="CONSERVED PROTEIN"/>
    <property type="match status" value="1"/>
</dbReference>
<dbReference type="InterPro" id="IPR037523">
    <property type="entry name" value="VOC_core"/>
</dbReference>
<dbReference type="EMBL" id="PVTF01000001">
    <property type="protein sequence ID" value="PRY46927.1"/>
    <property type="molecule type" value="Genomic_DNA"/>
</dbReference>
<dbReference type="Pfam" id="PF18029">
    <property type="entry name" value="Glyoxalase_6"/>
    <property type="match status" value="1"/>
</dbReference>
<proteinExistence type="predicted"/>
<dbReference type="OrthoDB" id="3295209at2"/>
<reference evidence="2 3" key="1">
    <citation type="submission" date="2018-03" db="EMBL/GenBank/DDBJ databases">
        <title>Genomic Encyclopedia of Archaeal and Bacterial Type Strains, Phase II (KMG-II): from individual species to whole genera.</title>
        <authorList>
            <person name="Goeker M."/>
        </authorList>
    </citation>
    <scope>NUCLEOTIDE SEQUENCE [LARGE SCALE GENOMIC DNA]</scope>
    <source>
        <strain evidence="2 3">DSM 44720</strain>
    </source>
</reference>
<dbReference type="PROSITE" id="PS51819">
    <property type="entry name" value="VOC"/>
    <property type="match status" value="1"/>
</dbReference>
<dbReference type="RefSeq" id="WP_106185856.1">
    <property type="nucleotide sequence ID" value="NZ_PVTF01000001.1"/>
</dbReference>